<dbReference type="SUPFAM" id="SSF53613">
    <property type="entry name" value="Ribokinase-like"/>
    <property type="match status" value="1"/>
</dbReference>
<evidence type="ECO:0000313" key="4">
    <source>
        <dbReference type="EMBL" id="MFD1535277.1"/>
    </source>
</evidence>
<evidence type="ECO:0000256" key="2">
    <source>
        <dbReference type="ARBA" id="ARBA00022777"/>
    </source>
</evidence>
<dbReference type="RefSeq" id="WP_343981467.1">
    <property type="nucleotide sequence ID" value="NZ_BAAAJG010000014.1"/>
</dbReference>
<dbReference type="GO" id="GO:0016301">
    <property type="term" value="F:kinase activity"/>
    <property type="evidence" value="ECO:0007669"/>
    <property type="project" value="UniProtKB-KW"/>
</dbReference>
<dbReference type="Proteomes" id="UP001597145">
    <property type="component" value="Unassembled WGS sequence"/>
</dbReference>
<gene>
    <name evidence="4" type="ORF">ACFSCY_38320</name>
</gene>
<keyword evidence="2 4" id="KW-0418">Kinase</keyword>
<dbReference type="PANTHER" id="PTHR47098">
    <property type="entry name" value="PROTEIN MAK32"/>
    <property type="match status" value="1"/>
</dbReference>
<sequence length="314" mass="32369">MTGRPLWMVGHLTVDDVVLPDGTTRMGQVGGAPVFAAAGARMAGTEAAVVTALAPDLPPRVTSWLDREGLTAIGCGATRSHISQWVLYERDGTRTFLHHPGSADILEAAPDPRAWTPRPGCGWAHIAPMPVDVQVGWVRTLAAHGMRVTLDPHEDCAATAADRVLALLPLLTAFLPSEQEAASLHGDDDMLDAATRFVAAGARICAIKVGAAGCVVATAAGTWRVPSIAGGCVDPTGAGDAFCGAFTAALAAGADAALAARWGTVAASYTIERFGVPPLRDGAPPDWAVRLERTSSQAVPSTQTFSTAHAGGEK</sequence>
<dbReference type="InterPro" id="IPR002173">
    <property type="entry name" value="Carboh/pur_kinase_PfkB_CS"/>
</dbReference>
<keyword evidence="5" id="KW-1185">Reference proteome</keyword>
<dbReference type="InterPro" id="IPR011611">
    <property type="entry name" value="PfkB_dom"/>
</dbReference>
<evidence type="ECO:0000313" key="5">
    <source>
        <dbReference type="Proteomes" id="UP001597145"/>
    </source>
</evidence>
<dbReference type="InterPro" id="IPR029056">
    <property type="entry name" value="Ribokinase-like"/>
</dbReference>
<keyword evidence="1" id="KW-0808">Transferase</keyword>
<dbReference type="Pfam" id="PF00294">
    <property type="entry name" value="PfkB"/>
    <property type="match status" value="1"/>
</dbReference>
<dbReference type="EMBL" id="JBHUCP010000052">
    <property type="protein sequence ID" value="MFD1535277.1"/>
    <property type="molecule type" value="Genomic_DNA"/>
</dbReference>
<feature type="domain" description="Carbohydrate kinase PfkB" evidence="3">
    <location>
        <begin position="30"/>
        <end position="276"/>
    </location>
</feature>
<dbReference type="PROSITE" id="PS00584">
    <property type="entry name" value="PFKB_KINASES_2"/>
    <property type="match status" value="1"/>
</dbReference>
<organism evidence="4 5">
    <name type="scientific">Pseudonocardia aurantiaca</name>
    <dbReference type="NCBI Taxonomy" id="75290"/>
    <lineage>
        <taxon>Bacteria</taxon>
        <taxon>Bacillati</taxon>
        <taxon>Actinomycetota</taxon>
        <taxon>Actinomycetes</taxon>
        <taxon>Pseudonocardiales</taxon>
        <taxon>Pseudonocardiaceae</taxon>
        <taxon>Pseudonocardia</taxon>
    </lineage>
</organism>
<proteinExistence type="predicted"/>
<evidence type="ECO:0000256" key="1">
    <source>
        <dbReference type="ARBA" id="ARBA00022679"/>
    </source>
</evidence>
<protein>
    <submittedName>
        <fullName evidence="4">Carbohydrate kinase family protein</fullName>
    </submittedName>
</protein>
<name>A0ABW4FXL3_9PSEU</name>
<dbReference type="PANTHER" id="PTHR47098:SF2">
    <property type="entry name" value="PROTEIN MAK32"/>
    <property type="match status" value="1"/>
</dbReference>
<comment type="caution">
    <text evidence="4">The sequence shown here is derived from an EMBL/GenBank/DDBJ whole genome shotgun (WGS) entry which is preliminary data.</text>
</comment>
<accession>A0ABW4FXL3</accession>
<dbReference type="Gene3D" id="3.40.1190.20">
    <property type="match status" value="1"/>
</dbReference>
<evidence type="ECO:0000259" key="3">
    <source>
        <dbReference type="Pfam" id="PF00294"/>
    </source>
</evidence>
<reference evidence="5" key="1">
    <citation type="journal article" date="2019" name="Int. J. Syst. Evol. Microbiol.">
        <title>The Global Catalogue of Microorganisms (GCM) 10K type strain sequencing project: providing services to taxonomists for standard genome sequencing and annotation.</title>
        <authorList>
            <consortium name="The Broad Institute Genomics Platform"/>
            <consortium name="The Broad Institute Genome Sequencing Center for Infectious Disease"/>
            <person name="Wu L."/>
            <person name="Ma J."/>
        </authorList>
    </citation>
    <scope>NUCLEOTIDE SEQUENCE [LARGE SCALE GENOMIC DNA]</scope>
    <source>
        <strain evidence="5">JCM 12165</strain>
    </source>
</reference>